<evidence type="ECO:0000313" key="2">
    <source>
        <dbReference type="Proteomes" id="UP000244904"/>
    </source>
</evidence>
<gene>
    <name evidence="1" type="ORF">PRI8871_02930</name>
</gene>
<keyword evidence="2" id="KW-1185">Reference proteome</keyword>
<dbReference type="Proteomes" id="UP000244904">
    <property type="component" value="Unassembled WGS sequence"/>
</dbReference>
<dbReference type="EMBL" id="OMOJ01000007">
    <property type="protein sequence ID" value="SPF81112.1"/>
    <property type="molecule type" value="Genomic_DNA"/>
</dbReference>
<evidence type="ECO:0000313" key="1">
    <source>
        <dbReference type="EMBL" id="SPF81112.1"/>
    </source>
</evidence>
<organism evidence="1 2">
    <name type="scientific">Pseudoprimorskyibacter insulae</name>
    <dbReference type="NCBI Taxonomy" id="1695997"/>
    <lineage>
        <taxon>Bacteria</taxon>
        <taxon>Pseudomonadati</taxon>
        <taxon>Pseudomonadota</taxon>
        <taxon>Alphaproteobacteria</taxon>
        <taxon>Rhodobacterales</taxon>
        <taxon>Paracoccaceae</taxon>
        <taxon>Pseudoprimorskyibacter</taxon>
    </lineage>
</organism>
<sequence>MIRPILLSVLLVFAAAAGYALPAVELPLLTFPENPAPIAEQACSAPSTTLVCQ</sequence>
<dbReference type="AlphaFoldDB" id="A0A2R8AYK4"/>
<dbReference type="RefSeq" id="WP_181389480.1">
    <property type="nucleotide sequence ID" value="NZ_OMOJ01000007.1"/>
</dbReference>
<reference evidence="2" key="1">
    <citation type="submission" date="2018-03" db="EMBL/GenBank/DDBJ databases">
        <authorList>
            <person name="Rodrigo-Torres L."/>
            <person name="Arahal R. D."/>
            <person name="Lucena T."/>
        </authorList>
    </citation>
    <scope>NUCLEOTIDE SEQUENCE [LARGE SCALE GENOMIC DNA]</scope>
    <source>
        <strain evidence="2">CECT 8871</strain>
    </source>
</reference>
<protein>
    <submittedName>
        <fullName evidence="1">Uncharacterized protein</fullName>
    </submittedName>
</protein>
<proteinExistence type="predicted"/>
<name>A0A2R8AYK4_9RHOB</name>
<accession>A0A2R8AYK4</accession>